<protein>
    <submittedName>
        <fullName evidence="1">Uncharacterized protein</fullName>
    </submittedName>
</protein>
<proteinExistence type="predicted"/>
<evidence type="ECO:0000313" key="1">
    <source>
        <dbReference type="EMBL" id="KAK5084517.1"/>
    </source>
</evidence>
<name>A0AAN7SYF5_9EURO</name>
<sequence>MASEQYYAKSSLLRAHRRGWHYNEALRLLYSDKYVDNELVLAACILFWIHDNIMGDARAALVHLRGLLQMVGESKARKMAKGQRAPYLEIAIVHGLSYWGHSVDKALVDKPDPEVIAKIRDRLQDPDYSAKLYSYRTVRDEISLFSTATQWTCSDSGHESCASHEHSVTLEELEAFVHKWYSCVLRGECLLTNDDRISVECHYKTTLFIIKSQRKISAGTTRARLTEPEDRALFEDILQKIESISTNSLSQTPAGRDLVMPLCPIVAEIGRYASDDELMSRSLAAMRNMKRLEGFWNTAVVAALLEILWQQERFSEERLTAEKVTFAVDVLKETQS</sequence>
<dbReference type="AlphaFoldDB" id="A0AAN7SYF5"/>
<organism evidence="1 2">
    <name type="scientific">Lithohypha guttulata</name>
    <dbReference type="NCBI Taxonomy" id="1690604"/>
    <lineage>
        <taxon>Eukaryota</taxon>
        <taxon>Fungi</taxon>
        <taxon>Dikarya</taxon>
        <taxon>Ascomycota</taxon>
        <taxon>Pezizomycotina</taxon>
        <taxon>Eurotiomycetes</taxon>
        <taxon>Chaetothyriomycetidae</taxon>
        <taxon>Chaetothyriales</taxon>
        <taxon>Trichomeriaceae</taxon>
        <taxon>Lithohypha</taxon>
    </lineage>
</organism>
<gene>
    <name evidence="1" type="ORF">LTR05_005594</name>
</gene>
<accession>A0AAN7SYF5</accession>
<keyword evidence="2" id="KW-1185">Reference proteome</keyword>
<dbReference type="EMBL" id="JAVRRJ010000005">
    <property type="protein sequence ID" value="KAK5084517.1"/>
    <property type="molecule type" value="Genomic_DNA"/>
</dbReference>
<comment type="caution">
    <text evidence="1">The sequence shown here is derived from an EMBL/GenBank/DDBJ whole genome shotgun (WGS) entry which is preliminary data.</text>
</comment>
<evidence type="ECO:0000313" key="2">
    <source>
        <dbReference type="Proteomes" id="UP001309876"/>
    </source>
</evidence>
<dbReference type="Proteomes" id="UP001309876">
    <property type="component" value="Unassembled WGS sequence"/>
</dbReference>
<reference evidence="1 2" key="1">
    <citation type="submission" date="2023-08" db="EMBL/GenBank/DDBJ databases">
        <title>Black Yeasts Isolated from many extreme environments.</title>
        <authorList>
            <person name="Coleine C."/>
            <person name="Stajich J.E."/>
            <person name="Selbmann L."/>
        </authorList>
    </citation>
    <scope>NUCLEOTIDE SEQUENCE [LARGE SCALE GENOMIC DNA]</scope>
    <source>
        <strain evidence="1 2">CCFEE 5910</strain>
    </source>
</reference>